<dbReference type="EMBL" id="CM017660">
    <property type="protein sequence ID" value="TYI50325.1"/>
    <property type="molecule type" value="Genomic_DNA"/>
</dbReference>
<protein>
    <recommendedName>
        <fullName evidence="1">Aminopeptidase N-like N-terminal domain-containing protein</fullName>
    </recommendedName>
</protein>
<dbReference type="InterPro" id="IPR045357">
    <property type="entry name" value="Aminopeptidase_N-like_N"/>
</dbReference>
<keyword evidence="3" id="KW-1185">Reference proteome</keyword>
<evidence type="ECO:0000259" key="1">
    <source>
        <dbReference type="Pfam" id="PF17900"/>
    </source>
</evidence>
<dbReference type="AlphaFoldDB" id="A0A5D2SDI4"/>
<dbReference type="SUPFAM" id="SSF63737">
    <property type="entry name" value="Leukotriene A4 hydrolase N-terminal domain"/>
    <property type="match status" value="1"/>
</dbReference>
<proteinExistence type="predicted"/>
<dbReference type="InterPro" id="IPR042097">
    <property type="entry name" value="Aminopeptidase_N-like_N_sf"/>
</dbReference>
<feature type="domain" description="Aminopeptidase N-like N-terminal" evidence="1">
    <location>
        <begin position="2"/>
        <end position="34"/>
    </location>
</feature>
<feature type="non-terminal residue" evidence="2">
    <location>
        <position position="1"/>
    </location>
</feature>
<dbReference type="Proteomes" id="UP000323597">
    <property type="component" value="Chromosome D12"/>
</dbReference>
<evidence type="ECO:0000313" key="2">
    <source>
        <dbReference type="EMBL" id="TYI50325.1"/>
    </source>
</evidence>
<accession>A0A5D2SDI4</accession>
<reference evidence="2 3" key="1">
    <citation type="submission" date="2019-07" db="EMBL/GenBank/DDBJ databases">
        <title>WGS assembly of Gossypium mustelinum.</title>
        <authorList>
            <person name="Chen Z.J."/>
            <person name="Sreedasyam A."/>
            <person name="Ando A."/>
            <person name="Song Q."/>
            <person name="De L."/>
            <person name="Hulse-Kemp A."/>
            <person name="Ding M."/>
            <person name="Ye W."/>
            <person name="Kirkbride R."/>
            <person name="Jenkins J."/>
            <person name="Plott C."/>
            <person name="Lovell J."/>
            <person name="Lin Y.-M."/>
            <person name="Vaughn R."/>
            <person name="Liu B."/>
            <person name="Li W."/>
            <person name="Simpson S."/>
            <person name="Scheffler B."/>
            <person name="Saski C."/>
            <person name="Grover C."/>
            <person name="Hu G."/>
            <person name="Conover J."/>
            <person name="Carlson J."/>
            <person name="Shu S."/>
            <person name="Boston L."/>
            <person name="Williams M."/>
            <person name="Peterson D."/>
            <person name="Mcgee K."/>
            <person name="Jones D."/>
            <person name="Wendel J."/>
            <person name="Stelly D."/>
            <person name="Grimwood J."/>
            <person name="Schmutz J."/>
        </authorList>
    </citation>
    <scope>NUCLEOTIDE SEQUENCE [LARGE SCALE GENOMIC DNA]</scope>
    <source>
        <strain evidence="2">1408120.09</strain>
    </source>
</reference>
<sequence>PFIHTQCQCIHARSIFPCQDTPVERIRYSALLNDPRNAFLFLQEKRALVLKLEIHCTTRVPFSIES</sequence>
<dbReference type="Pfam" id="PF17900">
    <property type="entry name" value="Peptidase_M1_N"/>
    <property type="match status" value="1"/>
</dbReference>
<dbReference type="Gene3D" id="2.60.40.1730">
    <property type="entry name" value="tricorn interacting facor f3 domain"/>
    <property type="match status" value="1"/>
</dbReference>
<gene>
    <name evidence="2" type="ORF">E1A91_D12G094200v1</name>
</gene>
<organism evidence="2 3">
    <name type="scientific">Gossypium mustelinum</name>
    <name type="common">Cotton</name>
    <name type="synonym">Gossypium caicoense</name>
    <dbReference type="NCBI Taxonomy" id="34275"/>
    <lineage>
        <taxon>Eukaryota</taxon>
        <taxon>Viridiplantae</taxon>
        <taxon>Streptophyta</taxon>
        <taxon>Embryophyta</taxon>
        <taxon>Tracheophyta</taxon>
        <taxon>Spermatophyta</taxon>
        <taxon>Magnoliopsida</taxon>
        <taxon>eudicotyledons</taxon>
        <taxon>Gunneridae</taxon>
        <taxon>Pentapetalae</taxon>
        <taxon>rosids</taxon>
        <taxon>malvids</taxon>
        <taxon>Malvales</taxon>
        <taxon>Malvaceae</taxon>
        <taxon>Malvoideae</taxon>
        <taxon>Gossypium</taxon>
    </lineage>
</organism>
<name>A0A5D2SDI4_GOSMU</name>
<evidence type="ECO:0000313" key="3">
    <source>
        <dbReference type="Proteomes" id="UP000323597"/>
    </source>
</evidence>